<name>A0A9X1VT20_9BURK</name>
<dbReference type="InterPro" id="IPR050509">
    <property type="entry name" value="CoA-transferase_III"/>
</dbReference>
<dbReference type="InterPro" id="IPR044855">
    <property type="entry name" value="CoA-Trfase_III_dom3_sf"/>
</dbReference>
<reference evidence="1" key="1">
    <citation type="submission" date="2022-03" db="EMBL/GenBank/DDBJ databases">
        <authorList>
            <person name="Woo C.Y."/>
        </authorList>
    </citation>
    <scope>NUCLEOTIDE SEQUENCE</scope>
    <source>
        <strain evidence="1">CYS-02</strain>
    </source>
</reference>
<dbReference type="Gene3D" id="3.30.1540.10">
    <property type="entry name" value="formyl-coa transferase, domain 3"/>
    <property type="match status" value="1"/>
</dbReference>
<dbReference type="SUPFAM" id="SSF89796">
    <property type="entry name" value="CoA-transferase family III (CaiB/BaiF)"/>
    <property type="match status" value="1"/>
</dbReference>
<proteinExistence type="predicted"/>
<dbReference type="Gene3D" id="3.40.50.10540">
    <property type="entry name" value="Crotonobetainyl-coa:carnitine coa-transferase, domain 1"/>
    <property type="match status" value="1"/>
</dbReference>
<sequence length="373" mass="39821">MGVLSGVRVLELAAIGPVPWCVMLLADMGADIVRIDRPGSGKGQEPMGRGRVSVELDLKQAAGLAHARELVACADVLIEGMRPGAAERLGLGPDTCLQLNPALVFARMTGWGQDGPLAARAGHDLNYIALTGALHAIGRGDKPVPPLNLVGDYGGGGAFLAIGLLAALLKARQTGQGEVVDVAMVDGAASLMALHYERLASGRWTDQRESNALDGGAPWYDVYRTRDGGFIAVGAIEAQFYAQLLEGLGLKADEVPDRASPAHWPAIRALFEQRFAQRSRDEWAAHFEGTDACVTPVLSMHEAMKHPHNRERQTFTTRGEYVVPGMAPRFRSQARGTAPDSTGSSIDSALARWRAGRGFVSTAFHQDEGDKQV</sequence>
<keyword evidence="2" id="KW-1185">Reference proteome</keyword>
<gene>
    <name evidence="1" type="ORF">MMF98_05075</name>
</gene>
<accession>A0A9X1VT20</accession>
<dbReference type="RefSeq" id="WP_243304960.1">
    <property type="nucleotide sequence ID" value="NZ_JALGBI010000001.1"/>
</dbReference>
<evidence type="ECO:0000313" key="2">
    <source>
        <dbReference type="Proteomes" id="UP001139447"/>
    </source>
</evidence>
<dbReference type="AlphaFoldDB" id="A0A9X1VT20"/>
<organism evidence="1 2">
    <name type="scientific">Variovorax terrae</name>
    <dbReference type="NCBI Taxonomy" id="2923278"/>
    <lineage>
        <taxon>Bacteria</taxon>
        <taxon>Pseudomonadati</taxon>
        <taxon>Pseudomonadota</taxon>
        <taxon>Betaproteobacteria</taxon>
        <taxon>Burkholderiales</taxon>
        <taxon>Comamonadaceae</taxon>
        <taxon>Variovorax</taxon>
    </lineage>
</organism>
<dbReference type="EMBL" id="JALGBI010000001">
    <property type="protein sequence ID" value="MCJ0762579.1"/>
    <property type="molecule type" value="Genomic_DNA"/>
</dbReference>
<dbReference type="GO" id="GO:0016740">
    <property type="term" value="F:transferase activity"/>
    <property type="evidence" value="ECO:0007669"/>
    <property type="project" value="UniProtKB-KW"/>
</dbReference>
<comment type="caution">
    <text evidence="1">The sequence shown here is derived from an EMBL/GenBank/DDBJ whole genome shotgun (WGS) entry which is preliminary data.</text>
</comment>
<protein>
    <submittedName>
        <fullName evidence="1">CoA transferase</fullName>
    </submittedName>
</protein>
<dbReference type="PANTHER" id="PTHR48228">
    <property type="entry name" value="SUCCINYL-COA--D-CITRAMALATE COA-TRANSFERASE"/>
    <property type="match status" value="1"/>
</dbReference>
<dbReference type="Pfam" id="PF02515">
    <property type="entry name" value="CoA_transf_3"/>
    <property type="match status" value="1"/>
</dbReference>
<keyword evidence="1" id="KW-0808">Transferase</keyword>
<evidence type="ECO:0000313" key="1">
    <source>
        <dbReference type="EMBL" id="MCJ0762579.1"/>
    </source>
</evidence>
<dbReference type="InterPro" id="IPR023606">
    <property type="entry name" value="CoA-Trfase_III_dom_1_sf"/>
</dbReference>
<dbReference type="Proteomes" id="UP001139447">
    <property type="component" value="Unassembled WGS sequence"/>
</dbReference>
<dbReference type="PANTHER" id="PTHR48228:SF5">
    <property type="entry name" value="ALPHA-METHYLACYL-COA RACEMASE"/>
    <property type="match status" value="1"/>
</dbReference>
<dbReference type="InterPro" id="IPR003673">
    <property type="entry name" value="CoA-Trfase_fam_III"/>
</dbReference>